<protein>
    <submittedName>
        <fullName evidence="2">Lipoate--protein ligase family protein [Lactobacillus sp.]</fullName>
    </submittedName>
</protein>
<evidence type="ECO:0000313" key="3">
    <source>
        <dbReference type="Proteomes" id="UP000289996"/>
    </source>
</evidence>
<dbReference type="GO" id="GO:0016740">
    <property type="term" value="F:transferase activity"/>
    <property type="evidence" value="ECO:0007669"/>
    <property type="project" value="UniProtKB-ARBA"/>
</dbReference>
<dbReference type="InterPro" id="IPR050664">
    <property type="entry name" value="Octanoyltrans_LipM/LipL"/>
</dbReference>
<dbReference type="EMBL" id="UYIG01000130">
    <property type="protein sequence ID" value="VDG29058.1"/>
    <property type="molecule type" value="Genomic_DNA"/>
</dbReference>
<dbReference type="GO" id="GO:0140096">
    <property type="term" value="F:catalytic activity, acting on a protein"/>
    <property type="evidence" value="ECO:0007669"/>
    <property type="project" value="UniProtKB-ARBA"/>
</dbReference>
<dbReference type="PROSITE" id="PS51733">
    <property type="entry name" value="BPL_LPL_CATALYTIC"/>
    <property type="match status" value="1"/>
</dbReference>
<dbReference type="InterPro" id="IPR004143">
    <property type="entry name" value="BPL_LPL_catalytic"/>
</dbReference>
<dbReference type="PANTHER" id="PTHR43679:SF2">
    <property type="entry name" value="OCTANOYL-[GCVH]:PROTEIN N-OCTANOYLTRANSFERASE"/>
    <property type="match status" value="1"/>
</dbReference>
<feature type="domain" description="BPL/LPL catalytic" evidence="1">
    <location>
        <begin position="35"/>
        <end position="217"/>
    </location>
</feature>
<gene>
    <name evidence="2" type="ORF">MUDAN_MDHGFNIF_00741</name>
</gene>
<dbReference type="Proteomes" id="UP000289996">
    <property type="component" value="Unassembled WGS sequence"/>
</dbReference>
<accession>A0A660DZ20</accession>
<reference evidence="2 3" key="1">
    <citation type="submission" date="2018-11" db="EMBL/GenBank/DDBJ databases">
        <authorList>
            <person name="Wuyts S."/>
        </authorList>
    </citation>
    <scope>NUCLEOTIDE SEQUENCE [LARGE SCALE GENOMIC DNA]</scope>
    <source>
        <strain evidence="2">Lactobacillus mudanjiangensis AMBF249</strain>
    </source>
</reference>
<dbReference type="Pfam" id="PF21948">
    <property type="entry name" value="LplA-B_cat"/>
    <property type="match status" value="1"/>
</dbReference>
<dbReference type="GO" id="GO:0009249">
    <property type="term" value="P:protein lipoylation"/>
    <property type="evidence" value="ECO:0007669"/>
    <property type="project" value="UniProtKB-ARBA"/>
</dbReference>
<dbReference type="CDD" id="cd16443">
    <property type="entry name" value="LplA"/>
    <property type="match status" value="1"/>
</dbReference>
<evidence type="ECO:0000259" key="1">
    <source>
        <dbReference type="PROSITE" id="PS51733"/>
    </source>
</evidence>
<sequence length="271" mass="30126">MMGQPTIATLTQHYQPGDLLDSFATTNALLWLTAKQQQPIVHYWQQSPTVILGLLDQQLPALADGIHFLTQSGYQVMLRNSGGLAVVADAGILNVSLFLPADRQAYTINAAYDLMTQAVQSVWPALPIVAGEIKHSYCPGDYDLSIHGQKIAGMSQRRTAKALVIMLYISINGDQAQRSQLIQDFYTRSLAGQIDDRFPQVDPTVMTTVAAQLDQTITPQQAITQFNQHLATHGSLDTEWLPLVTTEPEFQAHLTQAFQEMARRQQRLPER</sequence>
<name>A0A660DZ20_9LACO</name>
<dbReference type="GO" id="GO:0016874">
    <property type="term" value="F:ligase activity"/>
    <property type="evidence" value="ECO:0007669"/>
    <property type="project" value="UniProtKB-KW"/>
</dbReference>
<dbReference type="InterPro" id="IPR045864">
    <property type="entry name" value="aa-tRNA-synth_II/BPL/LPL"/>
</dbReference>
<dbReference type="Gene3D" id="3.30.930.10">
    <property type="entry name" value="Bira Bifunctional Protein, Domain 2"/>
    <property type="match status" value="1"/>
</dbReference>
<dbReference type="SUPFAM" id="SSF55681">
    <property type="entry name" value="Class II aaRS and biotin synthetases"/>
    <property type="match status" value="1"/>
</dbReference>
<keyword evidence="2" id="KW-0436">Ligase</keyword>
<dbReference type="PANTHER" id="PTHR43679">
    <property type="entry name" value="OCTANOYLTRANSFERASE LIPM-RELATED"/>
    <property type="match status" value="1"/>
</dbReference>
<keyword evidence="3" id="KW-1185">Reference proteome</keyword>
<proteinExistence type="predicted"/>
<dbReference type="AlphaFoldDB" id="A0A660DZ20"/>
<evidence type="ECO:0000313" key="2">
    <source>
        <dbReference type="EMBL" id="VDG29058.1"/>
    </source>
</evidence>
<organism evidence="2 3">
    <name type="scientific">Lactiplantibacillus mudanjiangensis</name>
    <dbReference type="NCBI Taxonomy" id="1296538"/>
    <lineage>
        <taxon>Bacteria</taxon>
        <taxon>Bacillati</taxon>
        <taxon>Bacillota</taxon>
        <taxon>Bacilli</taxon>
        <taxon>Lactobacillales</taxon>
        <taxon>Lactobacillaceae</taxon>
        <taxon>Lactiplantibacillus</taxon>
    </lineage>
</organism>